<feature type="compositionally biased region" description="Basic and acidic residues" evidence="1">
    <location>
        <begin position="161"/>
        <end position="170"/>
    </location>
</feature>
<protein>
    <submittedName>
        <fullName evidence="2">Uncharacterized protein</fullName>
    </submittedName>
</protein>
<evidence type="ECO:0000256" key="1">
    <source>
        <dbReference type="SAM" id="MobiDB-lite"/>
    </source>
</evidence>
<accession>A0A9N7W0W9</accession>
<reference evidence="2" key="1">
    <citation type="submission" date="2020-03" db="EMBL/GenBank/DDBJ databases">
        <authorList>
            <person name="Weist P."/>
        </authorList>
    </citation>
    <scope>NUCLEOTIDE SEQUENCE</scope>
</reference>
<feature type="region of interest" description="Disordered" evidence="1">
    <location>
        <begin position="116"/>
        <end position="170"/>
    </location>
</feature>
<organism evidence="2 3">
    <name type="scientific">Pleuronectes platessa</name>
    <name type="common">European plaice</name>
    <dbReference type="NCBI Taxonomy" id="8262"/>
    <lineage>
        <taxon>Eukaryota</taxon>
        <taxon>Metazoa</taxon>
        <taxon>Chordata</taxon>
        <taxon>Craniata</taxon>
        <taxon>Vertebrata</taxon>
        <taxon>Euteleostomi</taxon>
        <taxon>Actinopterygii</taxon>
        <taxon>Neopterygii</taxon>
        <taxon>Teleostei</taxon>
        <taxon>Neoteleostei</taxon>
        <taxon>Acanthomorphata</taxon>
        <taxon>Carangaria</taxon>
        <taxon>Pleuronectiformes</taxon>
        <taxon>Pleuronectoidei</taxon>
        <taxon>Pleuronectidae</taxon>
        <taxon>Pleuronectes</taxon>
    </lineage>
</organism>
<sequence>MSSPPWGSRVEPGPAAMPASIDSPGLGPGPRQPLPRGPGEVTHTETEFRRGEQGELSRAQIRGPRLSQWRHESVKRYVCVSVRAGDRTRKQSHQTGSGRLLSAAAVLAPLPINTSNAKPQFIFPPLPSPPSLLPPSPHPPLPRSLSPRERRQRGGKFQDGGTKEQRETQR</sequence>
<keyword evidence="3" id="KW-1185">Reference proteome</keyword>
<evidence type="ECO:0000313" key="3">
    <source>
        <dbReference type="Proteomes" id="UP001153269"/>
    </source>
</evidence>
<dbReference type="Proteomes" id="UP001153269">
    <property type="component" value="Unassembled WGS sequence"/>
</dbReference>
<gene>
    <name evidence="2" type="ORF">PLEPLA_LOCUS48645</name>
</gene>
<feature type="compositionally biased region" description="Basic and acidic residues" evidence="1">
    <location>
        <begin position="42"/>
        <end position="55"/>
    </location>
</feature>
<feature type="compositionally biased region" description="Pro residues" evidence="1">
    <location>
        <begin position="122"/>
        <end position="142"/>
    </location>
</feature>
<evidence type="ECO:0000313" key="2">
    <source>
        <dbReference type="EMBL" id="CAB1460773.1"/>
    </source>
</evidence>
<proteinExistence type="predicted"/>
<feature type="region of interest" description="Disordered" evidence="1">
    <location>
        <begin position="1"/>
        <end position="64"/>
    </location>
</feature>
<comment type="caution">
    <text evidence="2">The sequence shown here is derived from an EMBL/GenBank/DDBJ whole genome shotgun (WGS) entry which is preliminary data.</text>
</comment>
<dbReference type="EMBL" id="CADEAL010004493">
    <property type="protein sequence ID" value="CAB1460773.1"/>
    <property type="molecule type" value="Genomic_DNA"/>
</dbReference>
<name>A0A9N7W0W9_PLEPL</name>
<dbReference type="AlphaFoldDB" id="A0A9N7W0W9"/>